<keyword evidence="15" id="KW-1185">Reference proteome</keyword>
<dbReference type="InterPro" id="IPR003599">
    <property type="entry name" value="Ig_sub"/>
</dbReference>
<evidence type="ECO:0000313" key="15">
    <source>
        <dbReference type="Proteomes" id="UP000291022"/>
    </source>
</evidence>
<dbReference type="PROSITE" id="PS50835">
    <property type="entry name" value="IG_LIKE"/>
    <property type="match status" value="1"/>
</dbReference>
<dbReference type="OMA" id="RLWLRIH"/>
<evidence type="ECO:0000256" key="3">
    <source>
        <dbReference type="ARBA" id="ARBA00022729"/>
    </source>
</evidence>
<evidence type="ECO:0000256" key="9">
    <source>
        <dbReference type="ARBA" id="ARBA00023180"/>
    </source>
</evidence>
<reference evidence="14" key="2">
    <citation type="submission" date="2025-08" db="UniProtKB">
        <authorList>
            <consortium name="Ensembl"/>
        </authorList>
    </citation>
    <scope>IDENTIFICATION</scope>
</reference>
<evidence type="ECO:0000259" key="13">
    <source>
        <dbReference type="PROSITE" id="PS50835"/>
    </source>
</evidence>
<dbReference type="PANTHER" id="PTHR11292:SF7">
    <property type="entry name" value="T-CELL SURFACE GLYCOPROTEIN CD8 BETA CHAIN-RELATED"/>
    <property type="match status" value="1"/>
</dbReference>
<evidence type="ECO:0000313" key="14">
    <source>
        <dbReference type="Ensembl" id="ENSUAMP00000024850.1"/>
    </source>
</evidence>
<dbReference type="GO" id="GO:0009986">
    <property type="term" value="C:cell surface"/>
    <property type="evidence" value="ECO:0007669"/>
    <property type="project" value="TreeGrafter"/>
</dbReference>
<keyword evidence="4" id="KW-0391">Immunity</keyword>
<dbReference type="SUPFAM" id="SSF48726">
    <property type="entry name" value="Immunoglobulin"/>
    <property type="match status" value="1"/>
</dbReference>
<protein>
    <recommendedName>
        <fullName evidence="13">Ig-like domain-containing protein</fullName>
    </recommendedName>
</protein>
<dbReference type="Pfam" id="PF07686">
    <property type="entry name" value="V-set"/>
    <property type="match status" value="1"/>
</dbReference>
<dbReference type="GO" id="GO:0050776">
    <property type="term" value="P:regulation of immune response"/>
    <property type="evidence" value="ECO:0007669"/>
    <property type="project" value="InterPro"/>
</dbReference>
<dbReference type="AlphaFoldDB" id="A0A452RZ70"/>
<dbReference type="InterPro" id="IPR013783">
    <property type="entry name" value="Ig-like_fold"/>
</dbReference>
<feature type="signal peptide" evidence="12">
    <location>
        <begin position="1"/>
        <end position="18"/>
    </location>
</feature>
<evidence type="ECO:0000256" key="7">
    <source>
        <dbReference type="ARBA" id="ARBA00023136"/>
    </source>
</evidence>
<dbReference type="GO" id="GO:0002250">
    <property type="term" value="P:adaptive immune response"/>
    <property type="evidence" value="ECO:0007669"/>
    <property type="project" value="UniProtKB-KW"/>
</dbReference>
<dbReference type="InterPro" id="IPR036179">
    <property type="entry name" value="Ig-like_dom_sf"/>
</dbReference>
<proteinExistence type="predicted"/>
<evidence type="ECO:0000256" key="11">
    <source>
        <dbReference type="SAM" id="Phobius"/>
    </source>
</evidence>
<accession>A0A452RZ70</accession>
<dbReference type="SMART" id="SM00406">
    <property type="entry name" value="IGv"/>
    <property type="match status" value="1"/>
</dbReference>
<dbReference type="PANTHER" id="PTHR11292">
    <property type="entry name" value="T-CELL SURFACE GLYCOPROTEIN CD8 BETA CHAIN"/>
    <property type="match status" value="1"/>
</dbReference>
<sequence length="269" mass="29509">MQPGLWLLLAAQLAALRGSSVLQQVPASIMIQTKQMVTMSCEAKTSPTSTRIYWLRQRQAPSSDSHHEFLAFWDSVKGIVYGQEVDQEKLTVFPEATRSILNLTSVKPADSGIYFCMTIGTPELTFGKGTQLSVVDVLPTTAQPTRKPSTKKKVCRSPSPVTQKGLSCGPLILGLLVAGVLLLLVSLGVAIHLHCKLCPLGPPWRLLLLLERPSFSREAGQIAEVSTRLQPMEAAEVIFSLRPRCRGQRPPCLWSQTDLGLNPTHYVLI</sequence>
<keyword evidence="6" id="KW-1064">Adaptive immunity</keyword>
<reference evidence="14" key="3">
    <citation type="submission" date="2025-09" db="UniProtKB">
        <authorList>
            <consortium name="Ensembl"/>
        </authorList>
    </citation>
    <scope>IDENTIFICATION</scope>
</reference>
<dbReference type="GO" id="GO:0042288">
    <property type="term" value="F:MHC class I protein binding"/>
    <property type="evidence" value="ECO:0007669"/>
    <property type="project" value="InterPro"/>
</dbReference>
<dbReference type="FunFam" id="2.60.40.10:FF:000645">
    <property type="entry name" value="T-cell surface glycoprotein CD8 beta chain"/>
    <property type="match status" value="1"/>
</dbReference>
<dbReference type="GeneTree" id="ENSGT00510000048998"/>
<evidence type="ECO:0000256" key="1">
    <source>
        <dbReference type="ARBA" id="ARBA00004479"/>
    </source>
</evidence>
<dbReference type="InterPro" id="IPR007110">
    <property type="entry name" value="Ig-like_dom"/>
</dbReference>
<evidence type="ECO:0000256" key="8">
    <source>
        <dbReference type="ARBA" id="ARBA00023157"/>
    </source>
</evidence>
<keyword evidence="3 12" id="KW-0732">Signal</keyword>
<name>A0A452RZ70_URSAM</name>
<keyword evidence="2 11" id="KW-0812">Transmembrane</keyword>
<dbReference type="STRING" id="9643.ENSUAMP00000024850"/>
<dbReference type="Ensembl" id="ENSUAMT00000027747.1">
    <property type="protein sequence ID" value="ENSUAMP00000024850.1"/>
    <property type="gene ID" value="ENSUAMG00000019386.1"/>
</dbReference>
<reference evidence="15" key="1">
    <citation type="submission" date="2016-06" db="EMBL/GenBank/DDBJ databases">
        <title>De novo assembly and RNA-Seq shows season-dependent expression and editing in black bear kidneys.</title>
        <authorList>
            <person name="Korstanje R."/>
            <person name="Srivastava A."/>
            <person name="Sarsani V.K."/>
            <person name="Sheehan S.M."/>
            <person name="Seger R.L."/>
            <person name="Barter M.E."/>
            <person name="Lindqvist C."/>
            <person name="Brody L.C."/>
            <person name="Mullikin J.C."/>
        </authorList>
    </citation>
    <scope>NUCLEOTIDE SEQUENCE [LARGE SCALE GENOMIC DNA]</scope>
</reference>
<feature type="chain" id="PRO_5019460967" description="Ig-like domain-containing protein" evidence="12">
    <location>
        <begin position="19"/>
        <end position="269"/>
    </location>
</feature>
<keyword evidence="7 11" id="KW-0472">Membrane</keyword>
<keyword evidence="9" id="KW-0325">Glycoprotein</keyword>
<comment type="subcellular location">
    <subcellularLocation>
        <location evidence="1">Membrane</location>
        <topology evidence="1">Single-pass type I membrane protein</topology>
    </subcellularLocation>
</comment>
<dbReference type="CDD" id="cd07700">
    <property type="entry name" value="IgV_CD8_beta"/>
    <property type="match status" value="1"/>
</dbReference>
<dbReference type="InterPro" id="IPR013106">
    <property type="entry name" value="Ig_V-set"/>
</dbReference>
<evidence type="ECO:0000256" key="10">
    <source>
        <dbReference type="ARBA" id="ARBA00023319"/>
    </source>
</evidence>
<dbReference type="Proteomes" id="UP000291022">
    <property type="component" value="Unassembled WGS sequence"/>
</dbReference>
<keyword evidence="10" id="KW-0393">Immunoglobulin domain</keyword>
<evidence type="ECO:0000256" key="2">
    <source>
        <dbReference type="ARBA" id="ARBA00022692"/>
    </source>
</evidence>
<feature type="transmembrane region" description="Helical" evidence="11">
    <location>
        <begin position="171"/>
        <end position="195"/>
    </location>
</feature>
<evidence type="ECO:0000256" key="12">
    <source>
        <dbReference type="SAM" id="SignalP"/>
    </source>
</evidence>
<dbReference type="InterPro" id="IPR042414">
    <property type="entry name" value="CD8B"/>
</dbReference>
<dbReference type="GO" id="GO:0015026">
    <property type="term" value="F:coreceptor activity"/>
    <property type="evidence" value="ECO:0007669"/>
    <property type="project" value="InterPro"/>
</dbReference>
<keyword evidence="5 11" id="KW-1133">Transmembrane helix</keyword>
<evidence type="ECO:0000256" key="5">
    <source>
        <dbReference type="ARBA" id="ARBA00022989"/>
    </source>
</evidence>
<dbReference type="SMART" id="SM00409">
    <property type="entry name" value="IG"/>
    <property type="match status" value="1"/>
</dbReference>
<dbReference type="Gene3D" id="2.60.40.10">
    <property type="entry name" value="Immunoglobulins"/>
    <property type="match status" value="1"/>
</dbReference>
<evidence type="ECO:0000256" key="4">
    <source>
        <dbReference type="ARBA" id="ARBA00022859"/>
    </source>
</evidence>
<feature type="domain" description="Ig-like" evidence="13">
    <location>
        <begin position="3"/>
        <end position="116"/>
    </location>
</feature>
<keyword evidence="8" id="KW-1015">Disulfide bond</keyword>
<organism evidence="14 15">
    <name type="scientific">Ursus americanus</name>
    <name type="common">American black bear</name>
    <name type="synonym">Euarctos americanus</name>
    <dbReference type="NCBI Taxonomy" id="9643"/>
    <lineage>
        <taxon>Eukaryota</taxon>
        <taxon>Metazoa</taxon>
        <taxon>Chordata</taxon>
        <taxon>Craniata</taxon>
        <taxon>Vertebrata</taxon>
        <taxon>Euteleostomi</taxon>
        <taxon>Mammalia</taxon>
        <taxon>Eutheria</taxon>
        <taxon>Laurasiatheria</taxon>
        <taxon>Carnivora</taxon>
        <taxon>Caniformia</taxon>
        <taxon>Ursidae</taxon>
        <taxon>Ursus</taxon>
    </lineage>
</organism>
<evidence type="ECO:0000256" key="6">
    <source>
        <dbReference type="ARBA" id="ARBA00023130"/>
    </source>
</evidence>
<dbReference type="GO" id="GO:0005886">
    <property type="term" value="C:plasma membrane"/>
    <property type="evidence" value="ECO:0007669"/>
    <property type="project" value="UniProtKB-ARBA"/>
</dbReference>